<dbReference type="EMBL" id="BPQR01000012">
    <property type="protein sequence ID" value="GJE05500.1"/>
    <property type="molecule type" value="Genomic_DNA"/>
</dbReference>
<feature type="domain" description="MHYT" evidence="4">
    <location>
        <begin position="12"/>
        <end position="199"/>
    </location>
</feature>
<feature type="transmembrane region" description="Helical" evidence="1">
    <location>
        <begin position="47"/>
        <end position="72"/>
    </location>
</feature>
<evidence type="ECO:0000259" key="4">
    <source>
        <dbReference type="PROSITE" id="PS50924"/>
    </source>
</evidence>
<dbReference type="InterPro" id="IPR035965">
    <property type="entry name" value="PAS-like_dom_sf"/>
</dbReference>
<dbReference type="SMART" id="SM00091">
    <property type="entry name" value="PAS"/>
    <property type="match status" value="1"/>
</dbReference>
<dbReference type="InterPro" id="IPR005330">
    <property type="entry name" value="MHYT_dom"/>
</dbReference>
<dbReference type="InterPro" id="IPR052155">
    <property type="entry name" value="Biofilm_reg_signaling"/>
</dbReference>
<dbReference type="Pfam" id="PF00990">
    <property type="entry name" value="GGDEF"/>
    <property type="match status" value="1"/>
</dbReference>
<dbReference type="Gene3D" id="3.30.450.20">
    <property type="entry name" value="PAS domain"/>
    <property type="match status" value="1"/>
</dbReference>
<gene>
    <name evidence="5" type="ORF">AOPFMNJM_0800</name>
</gene>
<dbReference type="PROSITE" id="PS50924">
    <property type="entry name" value="MHYT"/>
    <property type="match status" value="1"/>
</dbReference>
<dbReference type="PANTHER" id="PTHR44757">
    <property type="entry name" value="DIGUANYLATE CYCLASE DGCP"/>
    <property type="match status" value="1"/>
</dbReference>
<dbReference type="InterPro" id="IPR035919">
    <property type="entry name" value="EAL_sf"/>
</dbReference>
<dbReference type="PROSITE" id="PS50883">
    <property type="entry name" value="EAL"/>
    <property type="match status" value="1"/>
</dbReference>
<dbReference type="Pfam" id="PF03707">
    <property type="entry name" value="MHYT"/>
    <property type="match status" value="2"/>
</dbReference>
<keyword evidence="1" id="KW-1133">Transmembrane helix</keyword>
<dbReference type="SUPFAM" id="SSF55073">
    <property type="entry name" value="Nucleotide cyclase"/>
    <property type="match status" value="1"/>
</dbReference>
<dbReference type="SMART" id="SM00052">
    <property type="entry name" value="EAL"/>
    <property type="match status" value="1"/>
</dbReference>
<proteinExistence type="predicted"/>
<feature type="transmembrane region" description="Helical" evidence="1">
    <location>
        <begin position="84"/>
        <end position="105"/>
    </location>
</feature>
<evidence type="ECO:0000313" key="6">
    <source>
        <dbReference type="Proteomes" id="UP001055102"/>
    </source>
</evidence>
<dbReference type="Proteomes" id="UP001055102">
    <property type="component" value="Unassembled WGS sequence"/>
</dbReference>
<dbReference type="Pfam" id="PF13188">
    <property type="entry name" value="PAS_8"/>
    <property type="match status" value="1"/>
</dbReference>
<keyword evidence="6" id="KW-1185">Reference proteome</keyword>
<dbReference type="PROSITE" id="PS50887">
    <property type="entry name" value="GGDEF"/>
    <property type="match status" value="1"/>
</dbReference>
<dbReference type="Pfam" id="PF00563">
    <property type="entry name" value="EAL"/>
    <property type="match status" value="1"/>
</dbReference>
<feature type="transmembrane region" description="Helical" evidence="1">
    <location>
        <begin position="214"/>
        <end position="236"/>
    </location>
</feature>
<evidence type="ECO:0000313" key="5">
    <source>
        <dbReference type="EMBL" id="GJE05500.1"/>
    </source>
</evidence>
<comment type="caution">
    <text evidence="5">The sequence shown here is derived from an EMBL/GenBank/DDBJ whole genome shotgun (WGS) entry which is preliminary data.</text>
</comment>
<evidence type="ECO:0000259" key="2">
    <source>
        <dbReference type="PROSITE" id="PS50883"/>
    </source>
</evidence>
<organism evidence="5 6">
    <name type="scientific">Methylobacterium jeotgali</name>
    <dbReference type="NCBI Taxonomy" id="381630"/>
    <lineage>
        <taxon>Bacteria</taxon>
        <taxon>Pseudomonadati</taxon>
        <taxon>Pseudomonadota</taxon>
        <taxon>Alphaproteobacteria</taxon>
        <taxon>Hyphomicrobiales</taxon>
        <taxon>Methylobacteriaceae</taxon>
        <taxon>Methylobacterium</taxon>
    </lineage>
</organism>
<dbReference type="InterPro" id="IPR001633">
    <property type="entry name" value="EAL_dom"/>
</dbReference>
<reference evidence="5" key="2">
    <citation type="submission" date="2021-08" db="EMBL/GenBank/DDBJ databases">
        <authorList>
            <person name="Tani A."/>
            <person name="Ola A."/>
            <person name="Ogura Y."/>
            <person name="Katsura K."/>
            <person name="Hayashi T."/>
        </authorList>
    </citation>
    <scope>NUCLEOTIDE SEQUENCE</scope>
    <source>
        <strain evidence="5">LMG 23639</strain>
    </source>
</reference>
<reference evidence="5" key="1">
    <citation type="journal article" date="2021" name="Front. Microbiol.">
        <title>Comprehensive Comparative Genomics and Phenotyping of Methylobacterium Species.</title>
        <authorList>
            <person name="Alessa O."/>
            <person name="Ogura Y."/>
            <person name="Fujitani Y."/>
            <person name="Takami H."/>
            <person name="Hayashi T."/>
            <person name="Sahin N."/>
            <person name="Tani A."/>
        </authorList>
    </citation>
    <scope>NUCLEOTIDE SEQUENCE</scope>
    <source>
        <strain evidence="5">LMG 23639</strain>
    </source>
</reference>
<dbReference type="SUPFAM" id="SSF55785">
    <property type="entry name" value="PYP-like sensor domain (PAS domain)"/>
    <property type="match status" value="1"/>
</dbReference>
<dbReference type="Gene3D" id="3.30.70.270">
    <property type="match status" value="1"/>
</dbReference>
<dbReference type="SMART" id="SM00267">
    <property type="entry name" value="GGDEF"/>
    <property type="match status" value="1"/>
</dbReference>
<dbReference type="InterPro" id="IPR000160">
    <property type="entry name" value="GGDEF_dom"/>
</dbReference>
<dbReference type="InterPro" id="IPR000014">
    <property type="entry name" value="PAS"/>
</dbReference>
<feature type="transmembrane region" description="Helical" evidence="1">
    <location>
        <begin position="112"/>
        <end position="134"/>
    </location>
</feature>
<dbReference type="PANTHER" id="PTHR44757:SF2">
    <property type="entry name" value="BIOFILM ARCHITECTURE MAINTENANCE PROTEIN MBAA"/>
    <property type="match status" value="1"/>
</dbReference>
<feature type="domain" description="EAL" evidence="2">
    <location>
        <begin position="532"/>
        <end position="782"/>
    </location>
</feature>
<keyword evidence="1" id="KW-0472">Membrane</keyword>
<dbReference type="RefSeq" id="WP_238274188.1">
    <property type="nucleotide sequence ID" value="NZ_BPQR01000012.1"/>
</dbReference>
<dbReference type="SUPFAM" id="SSF141868">
    <property type="entry name" value="EAL domain-like"/>
    <property type="match status" value="1"/>
</dbReference>
<dbReference type="CDD" id="cd01948">
    <property type="entry name" value="EAL"/>
    <property type="match status" value="1"/>
</dbReference>
<evidence type="ECO:0000256" key="1">
    <source>
        <dbReference type="PROSITE-ProRule" id="PRU00244"/>
    </source>
</evidence>
<keyword evidence="1" id="KW-0812">Transmembrane</keyword>
<accession>A0ABQ4SSP3</accession>
<dbReference type="NCBIfam" id="TIGR00254">
    <property type="entry name" value="GGDEF"/>
    <property type="match status" value="1"/>
</dbReference>
<feature type="transmembrane region" description="Helical" evidence="1">
    <location>
        <begin position="178"/>
        <end position="199"/>
    </location>
</feature>
<dbReference type="InterPro" id="IPR029787">
    <property type="entry name" value="Nucleotide_cyclase"/>
</dbReference>
<dbReference type="CDD" id="cd00130">
    <property type="entry name" value="PAS"/>
    <property type="match status" value="1"/>
</dbReference>
<sequence>MIRVVGCIVDQHDLALVALAATLCVLAAVATVMLAKHAASAGGRVRAAWFAVAAITIASGAWTTHFIAMLAFSPGLATAFDLRLTVLSFVVAVAFTGAGAMLRTVRRSAATAWIGGAVGGAGISAMHYIGVSALQIEGQILWDRQLVAASVLIGMGLGGAALAALADGRSLPRQAASATLLVLAIGGLHFTGMGAITIVPDPTVVVPESALPKAWLAVAVALASVVILALAGAGLAMDLRERRRSQGESARLRSLANAAVEGLLVCDGETIVTANDSFAALVRRQPQDVPGTALAEYLPREGGRLHALDQPLETDLVRSDGSRIPVELIVRTIDYAARPHFAVAMRDLRARRRAERQIEYLAHHDALTGLANRASFDRRIGQEMQLASASGRKLAVLCLNLDRFKEVNDLFGHAAGDALLTMIARLVTGLLDETQLMARLSGDEFVVLVPCDHAATAGRLAERILESLRETARGTDGPKAATSIGIAVYPDDASDHNALLICADTAVYRAKQEGRGTYRFFEARMGAQVRERRLLEHDLRMAVDRGELELVYQPQTGGEAGAVVGFEALLRWNHPSRGSISPSVFIPIAEESGAILQVGEWVLREACREAARWRRPLSIAVNVSAVQIHAPNFLDLLVAILRETGLAPSRLEIEITETALIRDPSRALTVLRGVKELGVHIAMDDFGTGYSSLSNLRTFPFDKIKIDRSFISQIESNHQAAAIVRSVLGLGHGLQMRVIVEGVETQAELAFLEAENCRSLQGYLIGRPAAIETFSALTMGGTIAEERLVA</sequence>
<dbReference type="Gene3D" id="3.20.20.450">
    <property type="entry name" value="EAL domain"/>
    <property type="match status" value="1"/>
</dbReference>
<name>A0ABQ4SSP3_9HYPH</name>
<protein>
    <submittedName>
        <fullName evidence="5">Signaling protein</fullName>
    </submittedName>
</protein>
<feature type="domain" description="GGDEF" evidence="3">
    <location>
        <begin position="392"/>
        <end position="523"/>
    </location>
</feature>
<feature type="transmembrane region" description="Helical" evidence="1">
    <location>
        <begin position="146"/>
        <end position="166"/>
    </location>
</feature>
<dbReference type="CDD" id="cd01949">
    <property type="entry name" value="GGDEF"/>
    <property type="match status" value="1"/>
</dbReference>
<dbReference type="InterPro" id="IPR043128">
    <property type="entry name" value="Rev_trsase/Diguanyl_cyclase"/>
</dbReference>
<evidence type="ECO:0000259" key="3">
    <source>
        <dbReference type="PROSITE" id="PS50887"/>
    </source>
</evidence>
<feature type="transmembrane region" description="Helical" evidence="1">
    <location>
        <begin position="14"/>
        <end position="35"/>
    </location>
</feature>